<dbReference type="AlphaFoldDB" id="A0A6J2WTS7"/>
<sequence length="275" mass="31031">MSPELFDEVLSVLDPDMCIKSEETLPQKPHEEGPLPCESITEQSAAESERLSLHTTIEQDSLKTCSQKNPFILKENGGKSAKDDQIDEVDSLYEDEDLKKVTRLFCEWAASLGGEDNLTESKILGMFTSGHERKPPLSFPIEVVEPNQIPPELRSSTEDMSSTLPCSSKEAESEKVHRSTKKMKYGVWYLDPKTWKEARDPLRDDAEEVGGKLSDKDEELKQMYGTQAFKTFLTNKGLRWPGFLRSLFPEEEEVKRARKNDTAGSASTHKDTVVL</sequence>
<feature type="region of interest" description="Disordered" evidence="2">
    <location>
        <begin position="20"/>
        <end position="50"/>
    </location>
</feature>
<evidence type="ECO:0000256" key="1">
    <source>
        <dbReference type="ARBA" id="ARBA00005277"/>
    </source>
</evidence>
<evidence type="ECO:0000313" key="4">
    <source>
        <dbReference type="RefSeq" id="XP_030647659.1"/>
    </source>
</evidence>
<feature type="compositionally biased region" description="Basic and acidic residues" evidence="2">
    <location>
        <begin position="20"/>
        <end position="33"/>
    </location>
</feature>
<evidence type="ECO:0000256" key="2">
    <source>
        <dbReference type="SAM" id="MobiDB-lite"/>
    </source>
</evidence>
<dbReference type="InParanoid" id="A0A6J2WTS7"/>
<dbReference type="PANTHER" id="PTHR46449:SF5">
    <property type="entry name" value="FAMILY WITH SEQUENCE SIMILARITY 47 MEMBER E"/>
    <property type="match status" value="1"/>
</dbReference>
<feature type="region of interest" description="Disordered" evidence="2">
    <location>
        <begin position="152"/>
        <end position="175"/>
    </location>
</feature>
<keyword evidence="3" id="KW-1185">Reference proteome</keyword>
<gene>
    <name evidence="4" type="primary">fam47e</name>
</gene>
<evidence type="ECO:0000313" key="3">
    <source>
        <dbReference type="Proteomes" id="UP000504632"/>
    </source>
</evidence>
<feature type="region of interest" description="Disordered" evidence="2">
    <location>
        <begin position="254"/>
        <end position="275"/>
    </location>
</feature>
<dbReference type="PANTHER" id="PTHR46449">
    <property type="entry name" value="ZGC:158260"/>
    <property type="match status" value="1"/>
</dbReference>
<dbReference type="GeneID" id="115827897"/>
<organism evidence="3 4">
    <name type="scientific">Chanos chanos</name>
    <name type="common">Milkfish</name>
    <name type="synonym">Mugil chanos</name>
    <dbReference type="NCBI Taxonomy" id="29144"/>
    <lineage>
        <taxon>Eukaryota</taxon>
        <taxon>Metazoa</taxon>
        <taxon>Chordata</taxon>
        <taxon>Craniata</taxon>
        <taxon>Vertebrata</taxon>
        <taxon>Euteleostomi</taxon>
        <taxon>Actinopterygii</taxon>
        <taxon>Neopterygii</taxon>
        <taxon>Teleostei</taxon>
        <taxon>Ostariophysi</taxon>
        <taxon>Gonorynchiformes</taxon>
        <taxon>Chanidae</taxon>
        <taxon>Chanos</taxon>
    </lineage>
</organism>
<dbReference type="GO" id="GO:0045815">
    <property type="term" value="P:transcription initiation-coupled chromatin remodeling"/>
    <property type="evidence" value="ECO:0007669"/>
    <property type="project" value="TreeGrafter"/>
</dbReference>
<reference evidence="4" key="1">
    <citation type="submission" date="2025-08" db="UniProtKB">
        <authorList>
            <consortium name="RefSeq"/>
        </authorList>
    </citation>
    <scope>IDENTIFICATION</scope>
</reference>
<accession>A0A6J2WTS7</accession>
<dbReference type="GO" id="GO:0000785">
    <property type="term" value="C:chromatin"/>
    <property type="evidence" value="ECO:0007669"/>
    <property type="project" value="TreeGrafter"/>
</dbReference>
<protein>
    <submittedName>
        <fullName evidence="4">Protein FAM47E</fullName>
    </submittedName>
</protein>
<dbReference type="Proteomes" id="UP000504632">
    <property type="component" value="Chromosome 14"/>
</dbReference>
<comment type="similarity">
    <text evidence="1">Belongs to the FAM47 family.</text>
</comment>
<proteinExistence type="inferred from homology"/>
<dbReference type="CTD" id="100129583"/>
<dbReference type="FunCoup" id="A0A6J2WTS7">
    <property type="interactions" value="434"/>
</dbReference>
<name>A0A6J2WTS7_CHACN</name>
<dbReference type="OrthoDB" id="6755972at2759"/>
<dbReference type="InterPro" id="IPR032743">
    <property type="entry name" value="FAM47"/>
</dbReference>
<dbReference type="RefSeq" id="XP_030647659.1">
    <property type="nucleotide sequence ID" value="XM_030791799.1"/>
</dbReference>